<feature type="transmembrane region" description="Helical" evidence="6">
    <location>
        <begin position="212"/>
        <end position="232"/>
    </location>
</feature>
<dbReference type="InterPro" id="IPR023271">
    <property type="entry name" value="Aquaporin-like"/>
</dbReference>
<feature type="transmembrane region" description="Helical" evidence="6">
    <location>
        <begin position="239"/>
        <end position="260"/>
    </location>
</feature>
<evidence type="ECO:0000313" key="8">
    <source>
        <dbReference type="Proteomes" id="UP000245629"/>
    </source>
</evidence>
<dbReference type="PANTHER" id="PTHR30520:SF2">
    <property type="entry name" value="INNER MEMBRANE PROTEIN YFDC"/>
    <property type="match status" value="1"/>
</dbReference>
<dbReference type="KEGG" id="azz:DEW08_25765"/>
<feature type="compositionally biased region" description="Basic and acidic residues" evidence="5">
    <location>
        <begin position="45"/>
        <end position="60"/>
    </location>
</feature>
<keyword evidence="8" id="KW-1185">Reference proteome</keyword>
<geneLocation type="plasmid" evidence="7 8">
    <name>unnamed2</name>
</geneLocation>
<evidence type="ECO:0000256" key="6">
    <source>
        <dbReference type="SAM" id="Phobius"/>
    </source>
</evidence>
<dbReference type="InterPro" id="IPR000292">
    <property type="entry name" value="For/NO2_transpt"/>
</dbReference>
<accession>A0A2S2CY93</accession>
<proteinExistence type="predicted"/>
<feature type="transmembrane region" description="Helical" evidence="6">
    <location>
        <begin position="86"/>
        <end position="110"/>
    </location>
</feature>
<dbReference type="Pfam" id="PF01226">
    <property type="entry name" value="Form_Nir_trans"/>
    <property type="match status" value="1"/>
</dbReference>
<dbReference type="GO" id="GO:0005886">
    <property type="term" value="C:plasma membrane"/>
    <property type="evidence" value="ECO:0007669"/>
    <property type="project" value="TreeGrafter"/>
</dbReference>
<dbReference type="Proteomes" id="UP000245629">
    <property type="component" value="Plasmid unnamed2"/>
</dbReference>
<evidence type="ECO:0000256" key="1">
    <source>
        <dbReference type="ARBA" id="ARBA00004141"/>
    </source>
</evidence>
<feature type="region of interest" description="Disordered" evidence="5">
    <location>
        <begin position="1"/>
        <end position="60"/>
    </location>
</feature>
<dbReference type="AlphaFoldDB" id="A0A2S2CY93"/>
<evidence type="ECO:0000256" key="5">
    <source>
        <dbReference type="SAM" id="MobiDB-lite"/>
    </source>
</evidence>
<gene>
    <name evidence="7" type="ORF">DEW08_25765</name>
</gene>
<reference evidence="8" key="1">
    <citation type="submission" date="2018-05" db="EMBL/GenBank/DDBJ databases">
        <title>Azospirillum thermophila sp. nov., a novel isolated from hot spring.</title>
        <authorList>
            <person name="Zhao Z."/>
        </authorList>
    </citation>
    <scope>NUCLEOTIDE SEQUENCE [LARGE SCALE GENOMIC DNA]</scope>
    <source>
        <strain evidence="8">CFH 70021</strain>
        <plasmid evidence="8">unnamed2</plasmid>
    </source>
</reference>
<evidence type="ECO:0000256" key="3">
    <source>
        <dbReference type="ARBA" id="ARBA00022989"/>
    </source>
</evidence>
<feature type="transmembrane region" description="Helical" evidence="6">
    <location>
        <begin position="116"/>
        <end position="136"/>
    </location>
</feature>
<dbReference type="Gene3D" id="1.20.1080.10">
    <property type="entry name" value="Glycerol uptake facilitator protein"/>
    <property type="match status" value="1"/>
</dbReference>
<dbReference type="OrthoDB" id="261587at2"/>
<dbReference type="PANTHER" id="PTHR30520">
    <property type="entry name" value="FORMATE TRANSPORTER-RELATED"/>
    <property type="match status" value="1"/>
</dbReference>
<keyword evidence="2 6" id="KW-0812">Transmembrane</keyword>
<protein>
    <submittedName>
        <fullName evidence="7">Transporter</fullName>
    </submittedName>
</protein>
<feature type="transmembrane region" description="Helical" evidence="6">
    <location>
        <begin position="167"/>
        <end position="192"/>
    </location>
</feature>
<name>A0A2S2CY93_9PROT</name>
<keyword evidence="4 6" id="KW-0472">Membrane</keyword>
<evidence type="ECO:0000256" key="2">
    <source>
        <dbReference type="ARBA" id="ARBA00022692"/>
    </source>
</evidence>
<keyword evidence="7" id="KW-0614">Plasmid</keyword>
<evidence type="ECO:0000256" key="4">
    <source>
        <dbReference type="ARBA" id="ARBA00023136"/>
    </source>
</evidence>
<keyword evidence="3 6" id="KW-1133">Transmembrane helix</keyword>
<dbReference type="EMBL" id="CP029357">
    <property type="protein sequence ID" value="AWK89439.1"/>
    <property type="molecule type" value="Genomic_DNA"/>
</dbReference>
<feature type="transmembrane region" description="Helical" evidence="6">
    <location>
        <begin position="280"/>
        <end position="303"/>
    </location>
</feature>
<organism evidence="7 8">
    <name type="scientific">Azospirillum thermophilum</name>
    <dbReference type="NCBI Taxonomy" id="2202148"/>
    <lineage>
        <taxon>Bacteria</taxon>
        <taxon>Pseudomonadati</taxon>
        <taxon>Pseudomonadota</taxon>
        <taxon>Alphaproteobacteria</taxon>
        <taxon>Rhodospirillales</taxon>
        <taxon>Azospirillaceae</taxon>
        <taxon>Azospirillum</taxon>
    </lineage>
</organism>
<comment type="subcellular location">
    <subcellularLocation>
        <location evidence="1">Membrane</location>
        <topology evidence="1">Multi-pass membrane protein</topology>
    </subcellularLocation>
</comment>
<dbReference type="GO" id="GO:0015499">
    <property type="term" value="F:formate transmembrane transporter activity"/>
    <property type="evidence" value="ECO:0007669"/>
    <property type="project" value="TreeGrafter"/>
</dbReference>
<evidence type="ECO:0000313" key="7">
    <source>
        <dbReference type="EMBL" id="AWK89439.1"/>
    </source>
</evidence>
<sequence length="312" mass="33737">MERLDVDGVLEGRGACRSLAGPVETNGEHSLPDSSLPDSPATDGQDPRLDRREREEIRERSNPPALILHEAIRLEGEEELKRPASALMWSGLAAGLSMGFSMVGEALFMAHLPDEPWRPLLASFGYCFGFLIVILGRQQLFTENTLTVILPLLQRWSPWNLMRVIRLWTLVFAANMAGTLLFAAMAAGTGAFSPDLRAGFAELGRAAQGDGFTTTLLHGVLAGWLIALLVWITPSVGQARFFVIVALTYLIALGKFAHVVAGSVEVSYAAMIGEVTWTGYGFGFLLPALIGNVLGGVGLVALINHAQVRQDR</sequence>